<name>A0ACD4PY80_9CORY</name>
<dbReference type="Proteomes" id="UP000195652">
    <property type="component" value="Chromosome"/>
</dbReference>
<evidence type="ECO:0000313" key="1">
    <source>
        <dbReference type="EMBL" id="WCV10635.1"/>
    </source>
</evidence>
<reference evidence="1 2" key="4">
    <citation type="journal article" date="2020" name="PLoS ONE">
        <title>Taxonomic classification of strain PO100/5 shows a broader geographic distribution and genetic markers of the recently described Corynebacterium silvaticum.</title>
        <authorList>
            <person name="Viana M.V.C."/>
            <person name="Profeta R."/>
            <person name="da Silva A.L."/>
            <person name="Hurtado R."/>
            <person name="Cerqueira J.C."/>
            <person name="Ribeiro B.F.S."/>
            <person name="Almeida M.O."/>
            <person name="Morais-Rodrigues F."/>
            <person name="Soares S.C."/>
            <person name="Oliveira M."/>
            <person name="Tavares L."/>
            <person name="Figueiredo H."/>
            <person name="Wattam A.R."/>
            <person name="Barh D."/>
            <person name="Ghosh P."/>
            <person name="Silva A."/>
            <person name="Azevedo V."/>
        </authorList>
    </citation>
    <scope>NUCLEOTIDE SEQUENCE [LARGE SCALE GENOMIC DNA]</scope>
    <source>
        <strain evidence="1 2">PO100/5</strain>
    </source>
</reference>
<reference evidence="1 2" key="1">
    <citation type="journal article" date="2014" name="BMC Vet. Res.">
        <title>First report of Corynebacterium pseudotuberculosis from caseous lymphadenitis lesions in Black Alentejano pig (Sus scrofa domesticus).</title>
        <authorList>
            <person name="Oliveira M."/>
            <person name="Barroco C."/>
            <person name="Mottola C."/>
            <person name="Santos R."/>
            <person name="Lemsaddek A."/>
            <person name="Tavares L."/>
            <person name="Semedo-Lemsaddek T."/>
        </authorList>
    </citation>
    <scope>NUCLEOTIDE SEQUENCE [LARGE SCALE GENOMIC DNA]</scope>
    <source>
        <strain evidence="1 2">PO100/5</strain>
    </source>
</reference>
<organism evidence="1 2">
    <name type="scientific">Corynebacterium silvaticum</name>
    <dbReference type="NCBI Taxonomy" id="2320431"/>
    <lineage>
        <taxon>Bacteria</taxon>
        <taxon>Bacillati</taxon>
        <taxon>Actinomycetota</taxon>
        <taxon>Actinomycetes</taxon>
        <taxon>Mycobacteriales</taxon>
        <taxon>Corynebacteriaceae</taxon>
        <taxon>Corynebacterium</taxon>
    </lineage>
</organism>
<proteinExistence type="predicted"/>
<accession>A0ACD4PY80</accession>
<evidence type="ECO:0000313" key="2">
    <source>
        <dbReference type="Proteomes" id="UP000195652"/>
    </source>
</evidence>
<reference evidence="1 2" key="3">
    <citation type="journal article" date="2020" name="Int. J. Syst. Evol. Microbiol.">
        <title>Corynebacterium silvaticum sp. nov., a unique group of NTTB corynebacteria in wild boar and roe deer.</title>
        <authorList>
            <person name="Dangel A."/>
            <person name="Berger A."/>
            <person name="Rau J."/>
            <person name="Eisenberg T."/>
            <person name="Kampfer P."/>
            <person name="Margos G."/>
            <person name="Contzen M."/>
            <person name="Busse H.J."/>
            <person name="Konrad R."/>
            <person name="Peters M."/>
            <person name="Sting R."/>
            <person name="Sing A."/>
        </authorList>
    </citation>
    <scope>NUCLEOTIDE SEQUENCE [LARGE SCALE GENOMIC DNA]</scope>
    <source>
        <strain evidence="1 2">PO100/5</strain>
    </source>
</reference>
<protein>
    <submittedName>
        <fullName evidence="1">Uncharacterized protein</fullName>
    </submittedName>
</protein>
<gene>
    <name evidence="1" type="ORF">CBE74_13040</name>
</gene>
<keyword evidence="2" id="KW-1185">Reference proteome</keyword>
<dbReference type="EMBL" id="CP021417">
    <property type="protein sequence ID" value="WCV10635.1"/>
    <property type="molecule type" value="Genomic_DNA"/>
</dbReference>
<sequence>MSRSSRRIPFIVSGILAAAIISPAAPALAADTGLVDAVTATQDAE</sequence>
<reference evidence="1 2" key="2">
    <citation type="journal article" date="2020" name="Antonie Van Leeuwenhoek">
        <title>Phylogenomic characterisation of a novel corynebacterial species pathogenic to animals.</title>
        <authorList>
            <person name="Moller J."/>
            <person name="Musella L."/>
            <person name="Melnikov V."/>
            <person name="Geissdorfer W."/>
            <person name="Burkovski A."/>
            <person name="Sangal V."/>
        </authorList>
    </citation>
    <scope>NUCLEOTIDE SEQUENCE [LARGE SCALE GENOMIC DNA]</scope>
    <source>
        <strain evidence="1 2">PO100/5</strain>
    </source>
</reference>